<evidence type="ECO:0000313" key="11">
    <source>
        <dbReference type="EMBL" id="CAD7264421.1"/>
    </source>
</evidence>
<gene>
    <name evidence="11" type="ORF">TSIB3V08_LOCUS8472</name>
</gene>
<keyword evidence="7 10" id="KW-1133">Transmembrane helix</keyword>
<dbReference type="Pfam" id="PF00854">
    <property type="entry name" value="PTR2"/>
    <property type="match status" value="1"/>
</dbReference>
<dbReference type="SUPFAM" id="SSF103473">
    <property type="entry name" value="MFS general substrate transporter"/>
    <property type="match status" value="1"/>
</dbReference>
<dbReference type="InterPro" id="IPR018456">
    <property type="entry name" value="PTR2_symporter_CS"/>
</dbReference>
<dbReference type="GO" id="GO:0016020">
    <property type="term" value="C:membrane"/>
    <property type="evidence" value="ECO:0007669"/>
    <property type="project" value="UniProtKB-SubCell"/>
</dbReference>
<dbReference type="InterPro" id="IPR000109">
    <property type="entry name" value="POT_fam"/>
</dbReference>
<keyword evidence="3" id="KW-0813">Transport</keyword>
<reference evidence="11" key="1">
    <citation type="submission" date="2020-11" db="EMBL/GenBank/DDBJ databases">
        <authorList>
            <person name="Tran Van P."/>
        </authorList>
    </citation>
    <scope>NUCLEOTIDE SEQUENCE</scope>
</reference>
<dbReference type="GO" id="GO:0022857">
    <property type="term" value="F:transmembrane transporter activity"/>
    <property type="evidence" value="ECO:0007669"/>
    <property type="project" value="InterPro"/>
</dbReference>
<evidence type="ECO:0000256" key="5">
    <source>
        <dbReference type="ARBA" id="ARBA00022856"/>
    </source>
</evidence>
<dbReference type="GO" id="GO:0015031">
    <property type="term" value="P:protein transport"/>
    <property type="evidence" value="ECO:0007669"/>
    <property type="project" value="UniProtKB-KW"/>
</dbReference>
<dbReference type="InterPro" id="IPR036259">
    <property type="entry name" value="MFS_trans_sf"/>
</dbReference>
<feature type="transmembrane region" description="Helical" evidence="10">
    <location>
        <begin position="1125"/>
        <end position="1147"/>
    </location>
</feature>
<organism evidence="11">
    <name type="scientific">Timema shepardi</name>
    <name type="common">Walking stick</name>
    <dbReference type="NCBI Taxonomy" id="629360"/>
    <lineage>
        <taxon>Eukaryota</taxon>
        <taxon>Metazoa</taxon>
        <taxon>Ecdysozoa</taxon>
        <taxon>Arthropoda</taxon>
        <taxon>Hexapoda</taxon>
        <taxon>Insecta</taxon>
        <taxon>Pterygota</taxon>
        <taxon>Neoptera</taxon>
        <taxon>Polyneoptera</taxon>
        <taxon>Phasmatodea</taxon>
        <taxon>Timematodea</taxon>
        <taxon>Timematoidea</taxon>
        <taxon>Timematidae</taxon>
        <taxon>Timema</taxon>
    </lineage>
</organism>
<dbReference type="CDD" id="cd17347">
    <property type="entry name" value="MFS_SLC15A1_2_like"/>
    <property type="match status" value="1"/>
</dbReference>
<feature type="transmembrane region" description="Helical" evidence="10">
    <location>
        <begin position="896"/>
        <end position="915"/>
    </location>
</feature>
<evidence type="ECO:0000256" key="7">
    <source>
        <dbReference type="ARBA" id="ARBA00022989"/>
    </source>
</evidence>
<dbReference type="FunFam" id="1.20.1250.20:FF:000049">
    <property type="entry name" value="Solute carrier family 15 member 2"/>
    <property type="match status" value="1"/>
</dbReference>
<dbReference type="Gene3D" id="1.20.1250.20">
    <property type="entry name" value="MFS general substrate transporter like domains"/>
    <property type="match status" value="1"/>
</dbReference>
<protein>
    <recommendedName>
        <fullName evidence="9">Oligopeptide transporter 1</fullName>
    </recommendedName>
</protein>
<evidence type="ECO:0000256" key="8">
    <source>
        <dbReference type="ARBA" id="ARBA00023136"/>
    </source>
</evidence>
<evidence type="ECO:0000256" key="10">
    <source>
        <dbReference type="SAM" id="Phobius"/>
    </source>
</evidence>
<feature type="transmembrane region" description="Helical" evidence="10">
    <location>
        <begin position="927"/>
        <end position="947"/>
    </location>
</feature>
<name>A0A7R9B2I3_TIMSH</name>
<evidence type="ECO:0000256" key="1">
    <source>
        <dbReference type="ARBA" id="ARBA00004141"/>
    </source>
</evidence>
<comment type="subcellular location">
    <subcellularLocation>
        <location evidence="1">Membrane</location>
        <topology evidence="1">Multi-pass membrane protein</topology>
    </subcellularLocation>
</comment>
<feature type="transmembrane region" description="Helical" evidence="10">
    <location>
        <begin position="967"/>
        <end position="987"/>
    </location>
</feature>
<dbReference type="EMBL" id="OC004387">
    <property type="protein sequence ID" value="CAD7264421.1"/>
    <property type="molecule type" value="Genomic_DNA"/>
</dbReference>
<proteinExistence type="inferred from homology"/>
<evidence type="ECO:0000256" key="9">
    <source>
        <dbReference type="ARBA" id="ARBA00078114"/>
    </source>
</evidence>
<feature type="transmembrane region" description="Helical" evidence="10">
    <location>
        <begin position="999"/>
        <end position="1020"/>
    </location>
</feature>
<evidence type="ECO:0000256" key="3">
    <source>
        <dbReference type="ARBA" id="ARBA00022448"/>
    </source>
</evidence>
<dbReference type="PANTHER" id="PTHR11654">
    <property type="entry name" value="OLIGOPEPTIDE TRANSPORTER-RELATED"/>
    <property type="match status" value="1"/>
</dbReference>
<keyword evidence="5" id="KW-0571">Peptide transport</keyword>
<comment type="similarity">
    <text evidence="2">Belongs to the major facilitator superfamily. Proton-dependent oligopeptide transporter (POT/PTR) (TC 2.A.17) family.</text>
</comment>
<dbReference type="AlphaFoldDB" id="A0A7R9B2I3"/>
<accession>A0A7R9B2I3</accession>
<evidence type="ECO:0000256" key="4">
    <source>
        <dbReference type="ARBA" id="ARBA00022692"/>
    </source>
</evidence>
<evidence type="ECO:0000256" key="6">
    <source>
        <dbReference type="ARBA" id="ARBA00022927"/>
    </source>
</evidence>
<keyword evidence="6" id="KW-0653">Protein transport</keyword>
<feature type="transmembrane region" description="Helical" evidence="10">
    <location>
        <begin position="1077"/>
        <end position="1095"/>
    </location>
</feature>
<evidence type="ECO:0000256" key="2">
    <source>
        <dbReference type="ARBA" id="ARBA00005982"/>
    </source>
</evidence>
<dbReference type="PROSITE" id="PS01022">
    <property type="entry name" value="PTR2_1"/>
    <property type="match status" value="1"/>
</dbReference>
<feature type="transmembrane region" description="Helical" evidence="10">
    <location>
        <begin position="1159"/>
        <end position="1180"/>
    </location>
</feature>
<keyword evidence="4 10" id="KW-0812">Transmembrane</keyword>
<sequence>MVYITVQGVTLVLDWLVYDGDIGVRNPPHGLVVSAPGYEPWCHGSIPGRSLFELVAASTLLPEKASEDGVLDSEGHEVVGNVVKAATMVSRNVSIVPRPPRRNSMSTSHALRASLKKCNLSYLLVYVCVSMTASGFDSGGHDSWTLTRYANALGIGKVELVEVNPHLRGGRVENHLGTPPPVHPTEIRTSIYPSSAVELNTNSALANYATEAGNSNNRRQEGKKAVAIVTRDAGKEMKNAVAIVTVTPHNLSWNGRTIDVSKRFQPEIERETSRLVARFTDHYTTGTVFYQMMKHRFLSSISNELQETKLAFQDVFANIVDDNQRPLWWPHCLRHHSRNRLNCRRGGRLGFDPVPLHIRGFVDNLVLKRVSMITTGFVFSALTRLEVCGDSSSTRHREQSFVSPCRRCQCVIGAHKRRSTTTVAVGRYKSASRTVRVLWTGSCVRVHVPTSESERKQSLCLNHRKHLQLDDSFHWLGRWLSFDSDMDIGVRIPVGSGWGGFIPHLYPIRAYLNQIVSNISIMTKAEMAAEVLLRLRPTFTDSSLTVVSSHGLDVGIVRPTFTDSSLTVVSSHGLDAGIVGPTFTDSSLTVVSSHGLDAYIVRPTFTDSSLTVVSSHGLDAGIVRPTFTDSSLTVVSSHGLDAYIVRPTFTDSSLTVVSSHGLDAGIVRPTFTDSSLTVVSSHGLDAYIVRPTFTDSSLTVVSSHGLDAGIVRPTFTDSSLTVVSSHGLDAYIVRPTFTDSSLTVVSSHGLDAGIVRPTFTDSSLTVVSSHGLDAYIVRPTFTDSSLTVVSSHGLDVGIVGPTFTDSSLTVVSRVMAWMLKLKYPRSVFFIISNEFCERFSYYGMRTILVIYLRNILLYNDNDATVLYHTFTMFCYFFPLLGAMLADSLLGKFRTILYLSVVYAIGNVVISVASATGAIDIPGRELTILGLLLIALGTGGIKPCVSAFGGDQFVMPQQERQLQTFFSLFYFSINSGSLISTFLTPILRQDVKCFDQDSCYPLAFGVPAILMVVSIVVFIIGKSSYVIKKPQGNVVLEVSKCIGHAVAQKWRSKGVSRDHWLEHADDTYPRRLIEDIKSTLGVLFLFLPLPIFWALFDQQGSRWTFQATRMNGVIGSWILKPDQMQVINPLLILAFIPIFETGIYPLFAKCNLLIRPLQRMGVGGILAAVAFILSAIVELQLEVVVGSLKPSFVFQRIC</sequence>
<feature type="transmembrane region" description="Helical" evidence="10">
    <location>
        <begin position="865"/>
        <end position="884"/>
    </location>
</feature>
<keyword evidence="8 10" id="KW-0472">Membrane</keyword>
<dbReference type="GO" id="GO:0006857">
    <property type="term" value="P:oligopeptide transport"/>
    <property type="evidence" value="ECO:0007669"/>
    <property type="project" value="InterPro"/>
</dbReference>